<name>A0ABP9VX23_9BACT</name>
<feature type="compositionally biased region" description="Basic and acidic residues" evidence="2">
    <location>
        <begin position="260"/>
        <end position="289"/>
    </location>
</feature>
<keyword evidence="5" id="KW-1185">Reference proteome</keyword>
<dbReference type="EMBL" id="BAABRO010000015">
    <property type="protein sequence ID" value="GAA5509683.1"/>
    <property type="molecule type" value="Genomic_DNA"/>
</dbReference>
<protein>
    <recommendedName>
        <fullName evidence="6">LTXXQ motif protein</fullName>
    </recommendedName>
</protein>
<evidence type="ECO:0000313" key="5">
    <source>
        <dbReference type="Proteomes" id="UP001416858"/>
    </source>
</evidence>
<reference evidence="4 5" key="1">
    <citation type="submission" date="2024-02" db="EMBL/GenBank/DDBJ databases">
        <title>Rhodopirellula caenicola NBRC 110016.</title>
        <authorList>
            <person name="Ichikawa N."/>
            <person name="Katano-Makiyama Y."/>
            <person name="Hidaka K."/>
        </authorList>
    </citation>
    <scope>NUCLEOTIDE SEQUENCE [LARGE SCALE GENOMIC DNA]</scope>
    <source>
        <strain evidence="4 5">NBRC 110016</strain>
    </source>
</reference>
<organism evidence="4 5">
    <name type="scientific">Novipirellula caenicola</name>
    <dbReference type="NCBI Taxonomy" id="1536901"/>
    <lineage>
        <taxon>Bacteria</taxon>
        <taxon>Pseudomonadati</taxon>
        <taxon>Planctomycetota</taxon>
        <taxon>Planctomycetia</taxon>
        <taxon>Pirellulales</taxon>
        <taxon>Pirellulaceae</taxon>
        <taxon>Novipirellula</taxon>
    </lineage>
</organism>
<feature type="coiled-coil region" evidence="1">
    <location>
        <begin position="154"/>
        <end position="188"/>
    </location>
</feature>
<keyword evidence="1" id="KW-0175">Coiled coil</keyword>
<feature type="region of interest" description="Disordered" evidence="2">
    <location>
        <begin position="83"/>
        <end position="102"/>
    </location>
</feature>
<keyword evidence="3" id="KW-0732">Signal</keyword>
<feature type="compositionally biased region" description="Gly residues" evidence="2">
    <location>
        <begin position="239"/>
        <end position="259"/>
    </location>
</feature>
<evidence type="ECO:0008006" key="6">
    <source>
        <dbReference type="Google" id="ProtNLM"/>
    </source>
</evidence>
<feature type="chain" id="PRO_5045082905" description="LTXXQ motif protein" evidence="3">
    <location>
        <begin position="26"/>
        <end position="289"/>
    </location>
</feature>
<proteinExistence type="predicted"/>
<evidence type="ECO:0000313" key="4">
    <source>
        <dbReference type="EMBL" id="GAA5509683.1"/>
    </source>
</evidence>
<gene>
    <name evidence="4" type="ORF">Rcae01_05183</name>
</gene>
<evidence type="ECO:0000256" key="2">
    <source>
        <dbReference type="SAM" id="MobiDB-lite"/>
    </source>
</evidence>
<feature type="compositionally biased region" description="Basic and acidic residues" evidence="2">
    <location>
        <begin position="83"/>
        <end position="100"/>
    </location>
</feature>
<feature type="compositionally biased region" description="Gly residues" evidence="2">
    <location>
        <begin position="35"/>
        <end position="53"/>
    </location>
</feature>
<feature type="region of interest" description="Disordered" evidence="2">
    <location>
        <begin position="230"/>
        <end position="289"/>
    </location>
</feature>
<feature type="region of interest" description="Disordered" evidence="2">
    <location>
        <begin position="26"/>
        <end position="53"/>
    </location>
</feature>
<feature type="signal peptide" evidence="3">
    <location>
        <begin position="1"/>
        <end position="25"/>
    </location>
</feature>
<evidence type="ECO:0000256" key="3">
    <source>
        <dbReference type="SAM" id="SignalP"/>
    </source>
</evidence>
<dbReference type="Proteomes" id="UP001416858">
    <property type="component" value="Unassembled WGS sequence"/>
</dbReference>
<dbReference type="RefSeq" id="WP_345686948.1">
    <property type="nucleotide sequence ID" value="NZ_BAABRO010000015.1"/>
</dbReference>
<sequence length="289" mass="31553">MKMKHVAFCLVAVALSALMVGELSAQEGGRRGGDRGGFGGRGGAGGPGGVGGGDPTFGLLMIEKVREEIELMPDQVEALKKVREDGGGRGERPDFDFREASEEERAEFFKKMQEERKERSAKLREQLEEVLLPGQLARLKEISIQVQGVAALGNEEVQKELKITEAQKKELEEAREKIQTEMREKMRELMASGDRDKMREAFGKVREDVESQVLAVLTSEQKDAFEKMKGETFEMPEGMQGGMRGGARGGEGGRGGFGRGGERGGERGGDRGGRGDRGNRGERSSDTEE</sequence>
<accession>A0ABP9VX23</accession>
<comment type="caution">
    <text evidence="4">The sequence shown here is derived from an EMBL/GenBank/DDBJ whole genome shotgun (WGS) entry which is preliminary data.</text>
</comment>
<evidence type="ECO:0000256" key="1">
    <source>
        <dbReference type="SAM" id="Coils"/>
    </source>
</evidence>